<dbReference type="GO" id="GO:0005662">
    <property type="term" value="C:DNA replication factor A complex"/>
    <property type="evidence" value="ECO:0007669"/>
    <property type="project" value="TreeGrafter"/>
</dbReference>
<dbReference type="VEuPathDB" id="FungiDB:MCYG_07868"/>
<dbReference type="CDD" id="cd04478">
    <property type="entry name" value="RPA2_DBD_D"/>
    <property type="match status" value="1"/>
</dbReference>
<dbReference type="GO" id="GO:0035861">
    <property type="term" value="C:site of double-strand break"/>
    <property type="evidence" value="ECO:0007669"/>
    <property type="project" value="TreeGrafter"/>
</dbReference>
<dbReference type="Proteomes" id="UP000002035">
    <property type="component" value="Unassembled WGS sequence"/>
</dbReference>
<dbReference type="GO" id="GO:0000781">
    <property type="term" value="C:chromosome, telomeric region"/>
    <property type="evidence" value="ECO:0007669"/>
    <property type="project" value="TreeGrafter"/>
</dbReference>
<dbReference type="GO" id="GO:0003697">
    <property type="term" value="F:single-stranded DNA binding"/>
    <property type="evidence" value="ECO:0007669"/>
    <property type="project" value="TreeGrafter"/>
</dbReference>
<dbReference type="InterPro" id="IPR014646">
    <property type="entry name" value="Rfa2/RPA32"/>
</dbReference>
<comment type="subcellular location">
    <subcellularLocation>
        <location evidence="1">Nucleus</location>
    </subcellularLocation>
</comment>
<dbReference type="InterPro" id="IPR036388">
    <property type="entry name" value="WH-like_DNA-bd_sf"/>
</dbReference>
<dbReference type="RefSeq" id="XP_002844085.1">
    <property type="nucleotide sequence ID" value="XM_002844039.1"/>
</dbReference>
<evidence type="ECO:0000256" key="2">
    <source>
        <dbReference type="ARBA" id="ARBA00007815"/>
    </source>
</evidence>
<keyword evidence="3" id="KW-0235">DNA replication</keyword>
<gene>
    <name evidence="8" type="ORF">MCYG_07868</name>
</gene>
<dbReference type="HOGENOM" id="CLU_051033_0_1_1"/>
<evidence type="ECO:0000256" key="6">
    <source>
        <dbReference type="SAM" id="MobiDB-lite"/>
    </source>
</evidence>
<dbReference type="AlphaFoldDB" id="C5FXK9"/>
<keyword evidence="5" id="KW-0539">Nucleus</keyword>
<dbReference type="Gene3D" id="2.40.50.140">
    <property type="entry name" value="Nucleic acid-binding proteins"/>
    <property type="match status" value="1"/>
</dbReference>
<feature type="region of interest" description="Disordered" evidence="6">
    <location>
        <begin position="1"/>
        <end position="21"/>
    </location>
</feature>
<dbReference type="STRING" id="554155.C5FXK9"/>
<dbReference type="PANTHER" id="PTHR13989">
    <property type="entry name" value="REPLICATION PROTEIN A-RELATED"/>
    <property type="match status" value="1"/>
</dbReference>
<dbReference type="Gene3D" id="1.10.10.10">
    <property type="entry name" value="Winged helix-like DNA-binding domain superfamily/Winged helix DNA-binding domain"/>
    <property type="match status" value="1"/>
</dbReference>
<name>C5FXK9_ARTOC</name>
<evidence type="ECO:0000256" key="3">
    <source>
        <dbReference type="ARBA" id="ARBA00022705"/>
    </source>
</evidence>
<comment type="similarity">
    <text evidence="2">Belongs to the replication factor A protein 2 family.</text>
</comment>
<dbReference type="OMA" id="SFGNKRY"/>
<reference evidence="9" key="1">
    <citation type="journal article" date="2012" name="MBio">
        <title>Comparative genome analysis of Trichophyton rubrum and related dermatophytes reveals candidate genes involved in infection.</title>
        <authorList>
            <person name="Martinez D.A."/>
            <person name="Oliver B.G."/>
            <person name="Graeser Y."/>
            <person name="Goldberg J.M."/>
            <person name="Li W."/>
            <person name="Martinez-Rossi N.M."/>
            <person name="Monod M."/>
            <person name="Shelest E."/>
            <person name="Barton R.C."/>
            <person name="Birch E."/>
            <person name="Brakhage A.A."/>
            <person name="Chen Z."/>
            <person name="Gurr S.J."/>
            <person name="Heiman D."/>
            <person name="Heitman J."/>
            <person name="Kosti I."/>
            <person name="Rossi A."/>
            <person name="Saif S."/>
            <person name="Samalova M."/>
            <person name="Saunders C.W."/>
            <person name="Shea T."/>
            <person name="Summerbell R.C."/>
            <person name="Xu J."/>
            <person name="Young S."/>
            <person name="Zeng Q."/>
            <person name="Birren B.W."/>
            <person name="Cuomo C.A."/>
            <person name="White T.C."/>
        </authorList>
    </citation>
    <scope>NUCLEOTIDE SEQUENCE [LARGE SCALE GENOMIC DNA]</scope>
    <source>
        <strain evidence="9">ATCC MYA-4605 / CBS 113480</strain>
    </source>
</reference>
<evidence type="ECO:0000256" key="1">
    <source>
        <dbReference type="ARBA" id="ARBA00004123"/>
    </source>
</evidence>
<dbReference type="GeneID" id="9230433"/>
<sequence length="276" mass="29797">MAGEKVAASHKATSPYAGESRSIRPVTIKQLNDATQPFPDTNFKIDNADINQVSFVGQVRNVNKLATHITYKLDDGTGETDVKYFIPPEEKEAFDELEAMDVMAMDGPGSGAGAAGVTNKSGRPRASQITTNGYAKVFANVKTFNDRRQVNAVLIRPVTSMNEYHVHFLEATAVHLYFTKGPPPKAGGSGAGAGIGGGPKDMSGSNISLPRMSPTARKLYDALDKSRQTNEGMHVNVLAPILQVNVNEVYKAAEELLGLSIIYHTVDEDTWKILDC</sequence>
<evidence type="ECO:0000259" key="7">
    <source>
        <dbReference type="Pfam" id="PF08784"/>
    </source>
</evidence>
<evidence type="ECO:0000256" key="4">
    <source>
        <dbReference type="ARBA" id="ARBA00023125"/>
    </source>
</evidence>
<evidence type="ECO:0000256" key="5">
    <source>
        <dbReference type="ARBA" id="ARBA00023242"/>
    </source>
</evidence>
<dbReference type="InterPro" id="IPR040260">
    <property type="entry name" value="RFA2-like"/>
</dbReference>
<evidence type="ECO:0000313" key="8">
    <source>
        <dbReference type="EMBL" id="EEQ35049.1"/>
    </source>
</evidence>
<dbReference type="PANTHER" id="PTHR13989:SF16">
    <property type="entry name" value="REPLICATION PROTEIN A2"/>
    <property type="match status" value="1"/>
</dbReference>
<dbReference type="GO" id="GO:0006260">
    <property type="term" value="P:DNA replication"/>
    <property type="evidence" value="ECO:0007669"/>
    <property type="project" value="UniProtKB-KW"/>
</dbReference>
<evidence type="ECO:0000313" key="9">
    <source>
        <dbReference type="Proteomes" id="UP000002035"/>
    </source>
</evidence>
<dbReference type="PIRSF" id="PIRSF036949">
    <property type="entry name" value="RPA32"/>
    <property type="match status" value="1"/>
</dbReference>
<feature type="domain" description="Replication protein A C-terminal" evidence="7">
    <location>
        <begin position="175"/>
        <end position="269"/>
    </location>
</feature>
<protein>
    <submittedName>
        <fullName evidence="8">Single-stranded DNA binding protein p30 subunit</fullName>
    </submittedName>
</protein>
<dbReference type="EMBL" id="DS995707">
    <property type="protein sequence ID" value="EEQ35049.1"/>
    <property type="molecule type" value="Genomic_DNA"/>
</dbReference>
<dbReference type="InterPro" id="IPR014892">
    <property type="entry name" value="RPA_C"/>
</dbReference>
<accession>C5FXK9</accession>
<dbReference type="InterPro" id="IPR012340">
    <property type="entry name" value="NA-bd_OB-fold"/>
</dbReference>
<dbReference type="InterPro" id="IPR036390">
    <property type="entry name" value="WH_DNA-bd_sf"/>
</dbReference>
<keyword evidence="4" id="KW-0238">DNA-binding</keyword>
<dbReference type="GO" id="GO:0000724">
    <property type="term" value="P:double-strand break repair via homologous recombination"/>
    <property type="evidence" value="ECO:0007669"/>
    <property type="project" value="TreeGrafter"/>
</dbReference>
<dbReference type="SUPFAM" id="SSF50249">
    <property type="entry name" value="Nucleic acid-binding proteins"/>
    <property type="match status" value="1"/>
</dbReference>
<organism evidence="8 9">
    <name type="scientific">Arthroderma otae (strain ATCC MYA-4605 / CBS 113480)</name>
    <name type="common">Microsporum canis</name>
    <dbReference type="NCBI Taxonomy" id="554155"/>
    <lineage>
        <taxon>Eukaryota</taxon>
        <taxon>Fungi</taxon>
        <taxon>Dikarya</taxon>
        <taxon>Ascomycota</taxon>
        <taxon>Pezizomycotina</taxon>
        <taxon>Eurotiomycetes</taxon>
        <taxon>Eurotiomycetidae</taxon>
        <taxon>Onygenales</taxon>
        <taxon>Arthrodermataceae</taxon>
        <taxon>Microsporum</taxon>
    </lineage>
</organism>
<proteinExistence type="inferred from homology"/>
<dbReference type="eggNOG" id="KOG3108">
    <property type="taxonomic scope" value="Eukaryota"/>
</dbReference>
<dbReference type="GO" id="GO:0006289">
    <property type="term" value="P:nucleotide-excision repair"/>
    <property type="evidence" value="ECO:0007669"/>
    <property type="project" value="TreeGrafter"/>
</dbReference>
<dbReference type="OrthoDB" id="25571at2759"/>
<dbReference type="SUPFAM" id="SSF46785">
    <property type="entry name" value="Winged helix' DNA-binding domain"/>
    <property type="match status" value="1"/>
</dbReference>
<keyword evidence="9" id="KW-1185">Reference proteome</keyword>
<dbReference type="Pfam" id="PF08784">
    <property type="entry name" value="RPA_C"/>
    <property type="match status" value="1"/>
</dbReference>